<protein>
    <submittedName>
        <fullName evidence="2">HNH endonuclease</fullName>
    </submittedName>
</protein>
<gene>
    <name evidence="3" type="ORF">M5D45_06670</name>
    <name evidence="2" type="ORF">M5D45_10435</name>
</gene>
<keyword evidence="2" id="KW-0378">Hydrolase</keyword>
<dbReference type="Proteomes" id="UP001056132">
    <property type="component" value="Chromosome 1"/>
</dbReference>
<dbReference type="EMBL" id="CP097330">
    <property type="protein sequence ID" value="URF02972.1"/>
    <property type="molecule type" value="Genomic_DNA"/>
</dbReference>
<proteinExistence type="predicted"/>
<dbReference type="Gene3D" id="3.90.75.20">
    <property type="match status" value="1"/>
</dbReference>
<dbReference type="EMBL" id="CP097330">
    <property type="protein sequence ID" value="URF05483.1"/>
    <property type="molecule type" value="Genomic_DNA"/>
</dbReference>
<dbReference type="KEGG" id="ccam:M5D45_06670"/>
<dbReference type="AlphaFoldDB" id="A0AAE9HVP9"/>
<evidence type="ECO:0000259" key="1">
    <source>
        <dbReference type="Pfam" id="PF13392"/>
    </source>
</evidence>
<dbReference type="InterPro" id="IPR044925">
    <property type="entry name" value="His-Me_finger_sf"/>
</dbReference>
<dbReference type="InterPro" id="IPR003615">
    <property type="entry name" value="HNH_nuc"/>
</dbReference>
<feature type="domain" description="HNH nuclease" evidence="1">
    <location>
        <begin position="54"/>
        <end position="94"/>
    </location>
</feature>
<reference evidence="2" key="2">
    <citation type="submission" date="2022-05" db="EMBL/GenBank/DDBJ databases">
        <authorList>
            <person name="Kunte H.-J."/>
        </authorList>
    </citation>
    <scope>NUCLEOTIDE SEQUENCE</scope>
    <source>
        <strain evidence="2">G5</strain>
    </source>
</reference>
<evidence type="ECO:0000313" key="3">
    <source>
        <dbReference type="EMBL" id="URF05483.1"/>
    </source>
</evidence>
<keyword evidence="2" id="KW-0255">Endonuclease</keyword>
<reference evidence="2" key="1">
    <citation type="journal article" date="2022" name="Microbiol. Resour. Announc.">
        <title>Genome Sequence of Cupriavidus campinensis Strain G5, a Member of a Bacterial Consortium Capable of Polyethylene Degradation.</title>
        <authorList>
            <person name="Schneider B."/>
            <person name="Pfeiffer F."/>
            <person name="Dyall-Smith M."/>
            <person name="Kunte H.J."/>
        </authorList>
    </citation>
    <scope>NUCLEOTIDE SEQUENCE</scope>
    <source>
        <strain evidence="2">G5</strain>
    </source>
</reference>
<dbReference type="KEGG" id="ccam:M5D45_10435"/>
<accession>A0AAE9HVP9</accession>
<sequence>MQRNEYRLTHAELLARLRYDPRTGSFYKKNGRIAGTPHGDHRRVYVHGEFIYEHVLAWFYTHGSWPDGVVDHIDGCGSNNRLASLRVVTFSTNNLNRHAPNRNNSVGILGVHRHSTGFRAQLRVEGKVYRSEVVPTPDCAAAKYALLRRTYCPEARPNG</sequence>
<dbReference type="RefSeq" id="WP_250024615.1">
    <property type="nucleotide sequence ID" value="NZ_CP097330.1"/>
</dbReference>
<evidence type="ECO:0000313" key="4">
    <source>
        <dbReference type="Proteomes" id="UP001056132"/>
    </source>
</evidence>
<keyword evidence="2" id="KW-0540">Nuclease</keyword>
<evidence type="ECO:0000313" key="2">
    <source>
        <dbReference type="EMBL" id="URF02972.1"/>
    </source>
</evidence>
<dbReference type="SUPFAM" id="SSF54060">
    <property type="entry name" value="His-Me finger endonucleases"/>
    <property type="match status" value="1"/>
</dbReference>
<organism evidence="2 4">
    <name type="scientific">Cupriavidus campinensis</name>
    <dbReference type="NCBI Taxonomy" id="151783"/>
    <lineage>
        <taxon>Bacteria</taxon>
        <taxon>Pseudomonadati</taxon>
        <taxon>Pseudomonadota</taxon>
        <taxon>Betaproteobacteria</taxon>
        <taxon>Burkholderiales</taxon>
        <taxon>Burkholderiaceae</taxon>
        <taxon>Cupriavidus</taxon>
    </lineage>
</organism>
<name>A0AAE9HVP9_9BURK</name>
<dbReference type="GO" id="GO:0004519">
    <property type="term" value="F:endonuclease activity"/>
    <property type="evidence" value="ECO:0007669"/>
    <property type="project" value="UniProtKB-KW"/>
</dbReference>
<dbReference type="Pfam" id="PF13392">
    <property type="entry name" value="HNH_3"/>
    <property type="match status" value="1"/>
</dbReference>